<comment type="function">
    <text evidence="7">Component of the NuA4 histone acetyltransferase complex which is involved in transcriptional activation of selected genes principally by acetylation of nucleosomal histone H4 and H2A. The NuA4 complex is also involved in DNA repair.</text>
</comment>
<feature type="region of interest" description="Disordered" evidence="8">
    <location>
        <begin position="164"/>
        <end position="303"/>
    </location>
</feature>
<sequence length="303" mass="33640">MPPKKKARVSRTASPTPASPSPTTKADDPVKSDLWTDEEETGLFKGLITWKPTGIHKHFRLIQLRQYLIENGYVDPRNEHTRPPGIWRKLNELYHLDALDQREDARQLSDLELGSDEQEDDDEDDDDDDVYSLAANKIHNQDFDLDGKGGDSEFMRMMWDRRIASNKARRDESPPNLPEINMADDPPVRFTPTVSVEPSELAATPSSRTGRAARGARGRGRGGTVPSVAAMRRSTRRAESAAESAQSAQSQEEEEDGDESSSEGGEEDDDNESKESTPAPRRSGRSKQRGGANTKGRGRGRGR</sequence>
<feature type="compositionally biased region" description="Low complexity" evidence="8">
    <location>
        <begin position="10"/>
        <end position="24"/>
    </location>
</feature>
<evidence type="ECO:0000256" key="3">
    <source>
        <dbReference type="ARBA" id="ARBA00022853"/>
    </source>
</evidence>
<evidence type="ECO:0000256" key="4">
    <source>
        <dbReference type="ARBA" id="ARBA00023015"/>
    </source>
</evidence>
<dbReference type="Pfam" id="PF07904">
    <property type="entry name" value="Eaf7"/>
    <property type="match status" value="1"/>
</dbReference>
<dbReference type="GO" id="GO:0005634">
    <property type="term" value="C:nucleus"/>
    <property type="evidence" value="ECO:0007669"/>
    <property type="project" value="UniProtKB-SubCell"/>
</dbReference>
<dbReference type="InterPro" id="IPR012423">
    <property type="entry name" value="Eaf7/MRGBP"/>
</dbReference>
<keyword evidence="6" id="KW-0539">Nucleus</keyword>
<evidence type="ECO:0000313" key="9">
    <source>
        <dbReference type="EMBL" id="KAF2722978.1"/>
    </source>
</evidence>
<dbReference type="GO" id="GO:0006357">
    <property type="term" value="P:regulation of transcription by RNA polymerase II"/>
    <property type="evidence" value="ECO:0007669"/>
    <property type="project" value="TreeGrafter"/>
</dbReference>
<keyword evidence="5" id="KW-0804">Transcription</keyword>
<dbReference type="Proteomes" id="UP000799441">
    <property type="component" value="Unassembled WGS sequence"/>
</dbReference>
<feature type="compositionally biased region" description="Acidic residues" evidence="8">
    <location>
        <begin position="113"/>
        <end position="129"/>
    </location>
</feature>
<evidence type="ECO:0008006" key="11">
    <source>
        <dbReference type="Google" id="ProtNLM"/>
    </source>
</evidence>
<dbReference type="PANTHER" id="PTHR13581">
    <property type="entry name" value="MRG-BINDING PROTEIN"/>
    <property type="match status" value="1"/>
</dbReference>
<comment type="subcellular location">
    <subcellularLocation>
        <location evidence="1">Nucleus</location>
    </subcellularLocation>
</comment>
<organism evidence="9 10">
    <name type="scientific">Polychaeton citri CBS 116435</name>
    <dbReference type="NCBI Taxonomy" id="1314669"/>
    <lineage>
        <taxon>Eukaryota</taxon>
        <taxon>Fungi</taxon>
        <taxon>Dikarya</taxon>
        <taxon>Ascomycota</taxon>
        <taxon>Pezizomycotina</taxon>
        <taxon>Dothideomycetes</taxon>
        <taxon>Dothideomycetidae</taxon>
        <taxon>Capnodiales</taxon>
        <taxon>Capnodiaceae</taxon>
        <taxon>Polychaeton</taxon>
    </lineage>
</organism>
<evidence type="ECO:0000256" key="7">
    <source>
        <dbReference type="ARBA" id="ARBA00025178"/>
    </source>
</evidence>
<feature type="region of interest" description="Disordered" evidence="8">
    <location>
        <begin position="106"/>
        <end position="129"/>
    </location>
</feature>
<dbReference type="EMBL" id="MU003779">
    <property type="protein sequence ID" value="KAF2722978.1"/>
    <property type="molecule type" value="Genomic_DNA"/>
</dbReference>
<keyword evidence="10" id="KW-1185">Reference proteome</keyword>
<name>A0A9P4QC31_9PEZI</name>
<evidence type="ECO:0000313" key="10">
    <source>
        <dbReference type="Proteomes" id="UP000799441"/>
    </source>
</evidence>
<dbReference type="OrthoDB" id="5595141at2759"/>
<evidence type="ECO:0000256" key="5">
    <source>
        <dbReference type="ARBA" id="ARBA00023163"/>
    </source>
</evidence>
<feature type="compositionally biased region" description="Low complexity" evidence="8">
    <location>
        <begin position="241"/>
        <end position="250"/>
    </location>
</feature>
<dbReference type="PANTHER" id="PTHR13581:SF5">
    <property type="entry name" value="MRG_MORF4L-BINDING PROTEIN"/>
    <property type="match status" value="1"/>
</dbReference>
<dbReference type="AlphaFoldDB" id="A0A9P4QC31"/>
<comment type="caution">
    <text evidence="9">The sequence shown here is derived from an EMBL/GenBank/DDBJ whole genome shotgun (WGS) entry which is preliminary data.</text>
</comment>
<evidence type="ECO:0000256" key="6">
    <source>
        <dbReference type="ARBA" id="ARBA00023242"/>
    </source>
</evidence>
<reference evidence="9" key="1">
    <citation type="journal article" date="2020" name="Stud. Mycol.">
        <title>101 Dothideomycetes genomes: a test case for predicting lifestyles and emergence of pathogens.</title>
        <authorList>
            <person name="Haridas S."/>
            <person name="Albert R."/>
            <person name="Binder M."/>
            <person name="Bloem J."/>
            <person name="Labutti K."/>
            <person name="Salamov A."/>
            <person name="Andreopoulos B."/>
            <person name="Baker S."/>
            <person name="Barry K."/>
            <person name="Bills G."/>
            <person name="Bluhm B."/>
            <person name="Cannon C."/>
            <person name="Castanera R."/>
            <person name="Culley D."/>
            <person name="Daum C."/>
            <person name="Ezra D."/>
            <person name="Gonzalez J."/>
            <person name="Henrissat B."/>
            <person name="Kuo A."/>
            <person name="Liang C."/>
            <person name="Lipzen A."/>
            <person name="Lutzoni F."/>
            <person name="Magnuson J."/>
            <person name="Mondo S."/>
            <person name="Nolan M."/>
            <person name="Ohm R."/>
            <person name="Pangilinan J."/>
            <person name="Park H.-J."/>
            <person name="Ramirez L."/>
            <person name="Alfaro M."/>
            <person name="Sun H."/>
            <person name="Tritt A."/>
            <person name="Yoshinaga Y."/>
            <person name="Zwiers L.-H."/>
            <person name="Turgeon B."/>
            <person name="Goodwin S."/>
            <person name="Spatafora J."/>
            <person name="Crous P."/>
            <person name="Grigoriev I."/>
        </authorList>
    </citation>
    <scope>NUCLEOTIDE SEQUENCE</scope>
    <source>
        <strain evidence="9">CBS 116435</strain>
    </source>
</reference>
<feature type="compositionally biased region" description="Basic and acidic residues" evidence="8">
    <location>
        <begin position="164"/>
        <end position="173"/>
    </location>
</feature>
<keyword evidence="4" id="KW-0805">Transcription regulation</keyword>
<feature type="compositionally biased region" description="Acidic residues" evidence="8">
    <location>
        <begin position="251"/>
        <end position="272"/>
    </location>
</feature>
<comment type="similarity">
    <text evidence="2">Belongs to the EAF7 family.</text>
</comment>
<evidence type="ECO:0000256" key="1">
    <source>
        <dbReference type="ARBA" id="ARBA00004123"/>
    </source>
</evidence>
<evidence type="ECO:0000256" key="8">
    <source>
        <dbReference type="SAM" id="MobiDB-lite"/>
    </source>
</evidence>
<dbReference type="GO" id="GO:0035267">
    <property type="term" value="C:NuA4 histone acetyltransferase complex"/>
    <property type="evidence" value="ECO:0007669"/>
    <property type="project" value="TreeGrafter"/>
</dbReference>
<evidence type="ECO:0000256" key="2">
    <source>
        <dbReference type="ARBA" id="ARBA00007117"/>
    </source>
</evidence>
<keyword evidence="3" id="KW-0156">Chromatin regulator</keyword>
<protein>
    <recommendedName>
        <fullName evidence="11">CT20-domain-containing protein</fullName>
    </recommendedName>
</protein>
<gene>
    <name evidence="9" type="ORF">K431DRAFT_311375</name>
</gene>
<proteinExistence type="inferred from homology"/>
<dbReference type="GO" id="GO:0006325">
    <property type="term" value="P:chromatin organization"/>
    <property type="evidence" value="ECO:0007669"/>
    <property type="project" value="UniProtKB-KW"/>
</dbReference>
<accession>A0A9P4QC31</accession>
<feature type="region of interest" description="Disordered" evidence="8">
    <location>
        <begin position="1"/>
        <end position="34"/>
    </location>
</feature>